<dbReference type="Proteomes" id="UP000465112">
    <property type="component" value="Chromosome 11"/>
</dbReference>
<proteinExistence type="predicted"/>
<organism evidence="2 3">
    <name type="scientific">Perca fluviatilis</name>
    <name type="common">European perch</name>
    <dbReference type="NCBI Taxonomy" id="8168"/>
    <lineage>
        <taxon>Eukaryota</taxon>
        <taxon>Metazoa</taxon>
        <taxon>Chordata</taxon>
        <taxon>Craniata</taxon>
        <taxon>Vertebrata</taxon>
        <taxon>Euteleostomi</taxon>
        <taxon>Actinopterygii</taxon>
        <taxon>Neopterygii</taxon>
        <taxon>Teleostei</taxon>
        <taxon>Neoteleostei</taxon>
        <taxon>Acanthomorphata</taxon>
        <taxon>Eupercaria</taxon>
        <taxon>Perciformes</taxon>
        <taxon>Percoidei</taxon>
        <taxon>Percidae</taxon>
        <taxon>Percinae</taxon>
        <taxon>Perca</taxon>
    </lineage>
</organism>
<comment type="caution">
    <text evidence="2">The sequence shown here is derived from an EMBL/GenBank/DDBJ whole genome shotgun (WGS) entry which is preliminary data.</text>
</comment>
<reference evidence="2 3" key="1">
    <citation type="submission" date="2019-06" db="EMBL/GenBank/DDBJ databases">
        <title>A chromosome-scale genome assembly of the European perch, Perca fluviatilis.</title>
        <authorList>
            <person name="Roques C."/>
            <person name="Zahm M."/>
            <person name="Cabau C."/>
            <person name="Klopp C."/>
            <person name="Bouchez O."/>
            <person name="Donnadieu C."/>
            <person name="Kuhl H."/>
            <person name="Gislard M."/>
            <person name="Guendouz S."/>
            <person name="Journot L."/>
            <person name="Haffray P."/>
            <person name="Bestin A."/>
            <person name="Morvezen R."/>
            <person name="Feron R."/>
            <person name="Wen M."/>
            <person name="Jouanno E."/>
            <person name="Herpin A."/>
            <person name="Schartl M."/>
            <person name="Postlethwait J."/>
            <person name="Schaerlinger B."/>
            <person name="Chardard D."/>
            <person name="Lecocq T."/>
            <person name="Poncet C."/>
            <person name="Jaffrelo L."/>
            <person name="Lampietro C."/>
            <person name="Guiguen Y."/>
        </authorList>
    </citation>
    <scope>NUCLEOTIDE SEQUENCE [LARGE SCALE GENOMIC DNA]</scope>
    <source>
        <tissue evidence="2">Blood</tissue>
    </source>
</reference>
<feature type="region of interest" description="Disordered" evidence="1">
    <location>
        <begin position="70"/>
        <end position="89"/>
    </location>
</feature>
<feature type="compositionally biased region" description="Polar residues" evidence="1">
    <location>
        <begin position="72"/>
        <end position="87"/>
    </location>
</feature>
<dbReference type="EMBL" id="VHII01000011">
    <property type="protein sequence ID" value="KAF1383882.1"/>
    <property type="molecule type" value="Genomic_DNA"/>
</dbReference>
<evidence type="ECO:0000256" key="1">
    <source>
        <dbReference type="SAM" id="MobiDB-lite"/>
    </source>
</evidence>
<gene>
    <name evidence="2" type="ORF">PFLUV_G00136450</name>
</gene>
<accession>A0A6A5F7X6</accession>
<name>A0A6A5F7X6_PERFL</name>
<dbReference type="AlphaFoldDB" id="A0A6A5F7X6"/>
<sequence>MCNRMKCEGTGKSATVYFAAAVILTCYLAHTVDCNRLKKTEWRKEADAARRIGFTEGQIVFGRVFEKGSGLGSQVTHRTNKSSSNASVEEDAAYQADSAGWVEGKKQNANSREAAWKRMSPSLQCGWDQLKFRAVGPGALQFAVEQVNAPPIPLSQVPSTCGYSMQRNSLALVMLVPYDGCNVVQEVGSYVLPMHWQGNPVSLWCPKPPTPAPTTVQSAATDPLPFYPPQVPDLSIPVVEILSRRRRHHQRLALNDPIPSVTIFPARALSPSPNPDICSTLSIQFVFMGDYDVDMDDEEEGQVFMRKATTGHWWEDCGDDGNCDTQHQRGGRGCMVNSRSWAEELQDIFAPQAEDCYSGGRTRLSSISVSDCLSLFLSEPHKH</sequence>
<evidence type="ECO:0000313" key="3">
    <source>
        <dbReference type="Proteomes" id="UP000465112"/>
    </source>
</evidence>
<protein>
    <submittedName>
        <fullName evidence="2">Uncharacterized protein</fullName>
    </submittedName>
</protein>
<evidence type="ECO:0000313" key="2">
    <source>
        <dbReference type="EMBL" id="KAF1383882.1"/>
    </source>
</evidence>
<keyword evidence="3" id="KW-1185">Reference proteome</keyword>